<evidence type="ECO:0000256" key="7">
    <source>
        <dbReference type="SAM" id="MobiDB-lite"/>
    </source>
</evidence>
<dbReference type="OrthoDB" id="185373at2759"/>
<evidence type="ECO:0000259" key="9">
    <source>
        <dbReference type="Pfam" id="PF00520"/>
    </source>
</evidence>
<feature type="repeat" description="PPR" evidence="6">
    <location>
        <begin position="870"/>
        <end position="904"/>
    </location>
</feature>
<feature type="transmembrane region" description="Helical" evidence="8">
    <location>
        <begin position="272"/>
        <end position="298"/>
    </location>
</feature>
<sequence length="1547" mass="170281">MALGDSSFQRYLAALNAEYERLATENNELRRELHKDPLWKLRRSSTDSNPPPQPILAYAATPSTSVPGELPADPLWQIRGEDCEIIEPVKAITAYELDDYAEKRDKSPSGKSVPPGSPKKMSVRDYKRQNSRWIDDEESEDSPTFLLMLDVIPAVVIMLSAAVAGLSADIHPESPIWQAFEIFFTVFFVGEICVKLRVFGVREYLVGKDWYWSWFDILCVVLALVDLAVTYGTMDSAASDSGSLSSLKMLKLARLGRIIRLLKFKIFQELKLMIQGVFTGLRVLTWAVILLVTSMYLLGVITRTFFDQYDEFSTVPAAMFTSFRCVTDGCTAYDGTPLQEKLRRDSDMGGVLMMMYILLFLFVTIGIFNLIMAVFIDNVTDGSTKKRQRQLGANAPKTEWLISSVLRNIILTKILHKEAEEEMMNGDYHTHGRRPSKILKEKLGALQEMYGYKPHTVHEYEQLTNKIRKEMATRNVVVTREEFNHWLSGEKELITTLDDSEIDLSCKSDLFDVLDADLSGELEFEEMIDGLLKCRGPASKTDIIEHGLISYNVARDHGHSLAAGTPFRAPSGGGGVEPIHTYVSMCSPKSSGNCSESLNLCPFAIPMPPSTCRYPSSNEHERRLTTISHRHNAVQLVMSQPDDVGSLAIVVRGAFCKSHDSGAGNRAQNKSQSHPVLLKAVQLLADLGEDRLETNIIMQSAAITACEKGGAWQTALRLLRDLNQTRISPDVIMYNATMSACEKGEQWAQALSLLLDLRVSQLEADVISYNSVISACGKGENWQKAVGLLRDLQQLRLQATIITYNAVISAFGQGHEWQRAVGLLQDLQEQRLEASIVTFSAVISACEEGGQWAHALQVLEDVGSSRLEANIVAYNAAVSACGIAGQWEQSLAFLDLLPKRSLQPDIYTYSAAISAFGDGERWDPQWEQALHLLDELRLAKLLPNIVTFGAAITACEKGGQWQAALCLLEDLASHRIPLNTLTCNAAISACEKGRQWQLALGLLHDIHQRGYQADVISFSAVIRAIRACEDETLWGQALCLFEEMRRQQLPANSITFYETIGACVKSLQFGQAVRLLEDGQFYALALPLKSGGKNEPGEAQYDDQFAAQFPPSSMQFWLIRTDYQLFMCNLALTSPLWKGALKASLLTSSGFEGQQGESSEAGECPGHICSDGWVPKTDHHELQGSNDPQCCVKTCALWTCSAGYVADARYAGNVGSSNEQCCDKTCKGFSCPAHFKVPIEKSQEAGITTEECCAPTCFNVTCMPNYVKVKANVDKLFPKDEEQSFCCEATCATHTCDESQGMAVDPKKLHLTDVSDEKCCSATCAAFTCPEGYAVPSAKEKVVGNSQEECCQPLCSAHKCSAGWKPDPVKVTALKHSDEACCQKTCSKYECGEGWTKKAGTDDFVGVDDETCCVKTCSQYQDKCTGDYAPNPDVNKTAGSTAEICCKKTCGLYSCSTGKLKPNAQEIIDATDGACCEHAACSDFRKKTLVEGGCNQLDTEEKCAASKLALKNVDTNKTDELACYWKALSRKTALCMVGPAKPSSCSD</sequence>
<dbReference type="Pfam" id="PF13812">
    <property type="entry name" value="PPR_3"/>
    <property type="match status" value="3"/>
</dbReference>
<keyword evidence="5 8" id="KW-0472">Membrane</keyword>
<evidence type="ECO:0000256" key="5">
    <source>
        <dbReference type="ARBA" id="ARBA00023136"/>
    </source>
</evidence>
<feature type="transmembrane region" description="Helical" evidence="8">
    <location>
        <begin position="351"/>
        <end position="376"/>
    </location>
</feature>
<evidence type="ECO:0000313" key="11">
    <source>
        <dbReference type="Proteomes" id="UP000604046"/>
    </source>
</evidence>
<dbReference type="Pfam" id="PF00520">
    <property type="entry name" value="Ion_trans"/>
    <property type="match status" value="1"/>
</dbReference>
<dbReference type="PANTHER" id="PTHR47447">
    <property type="entry name" value="OS03G0856100 PROTEIN"/>
    <property type="match status" value="1"/>
</dbReference>
<evidence type="ECO:0000256" key="1">
    <source>
        <dbReference type="ARBA" id="ARBA00004141"/>
    </source>
</evidence>
<comment type="caution">
    <text evidence="10">The sequence shown here is derived from an EMBL/GenBank/DDBJ whole genome shotgun (WGS) entry which is preliminary data.</text>
</comment>
<dbReference type="Gene3D" id="1.10.287.70">
    <property type="match status" value="1"/>
</dbReference>
<gene>
    <name evidence="10" type="ORF">SNAT2548_LOCUS31248</name>
</gene>
<dbReference type="InterPro" id="IPR002885">
    <property type="entry name" value="PPR_rpt"/>
</dbReference>
<feature type="transmembrane region" description="Helical" evidence="8">
    <location>
        <begin position="210"/>
        <end position="231"/>
    </location>
</feature>
<dbReference type="GO" id="GO:0005216">
    <property type="term" value="F:monoatomic ion channel activity"/>
    <property type="evidence" value="ECO:0007669"/>
    <property type="project" value="InterPro"/>
</dbReference>
<keyword evidence="4 8" id="KW-1133">Transmembrane helix</keyword>
<keyword evidence="3" id="KW-0677">Repeat</keyword>
<dbReference type="InterPro" id="IPR005821">
    <property type="entry name" value="Ion_trans_dom"/>
</dbReference>
<feature type="repeat" description="PPR" evidence="6">
    <location>
        <begin position="800"/>
        <end position="834"/>
    </location>
</feature>
<proteinExistence type="predicted"/>
<name>A0A812TXN6_9DINO</name>
<evidence type="ECO:0000256" key="3">
    <source>
        <dbReference type="ARBA" id="ARBA00022737"/>
    </source>
</evidence>
<feature type="domain" description="Ion transport" evidence="9">
    <location>
        <begin position="155"/>
        <end position="382"/>
    </location>
</feature>
<feature type="region of interest" description="Disordered" evidence="7">
    <location>
        <begin position="102"/>
        <end position="136"/>
    </location>
</feature>
<evidence type="ECO:0000256" key="8">
    <source>
        <dbReference type="SAM" id="Phobius"/>
    </source>
</evidence>
<dbReference type="Gene3D" id="1.25.40.10">
    <property type="entry name" value="Tetratricopeptide repeat domain"/>
    <property type="match status" value="3"/>
</dbReference>
<comment type="subcellular location">
    <subcellularLocation>
        <location evidence="1">Membrane</location>
        <topology evidence="1">Multi-pass membrane protein</topology>
    </subcellularLocation>
</comment>
<dbReference type="InterPro" id="IPR027359">
    <property type="entry name" value="Volt_channel_dom_sf"/>
</dbReference>
<dbReference type="GO" id="GO:0016020">
    <property type="term" value="C:membrane"/>
    <property type="evidence" value="ECO:0007669"/>
    <property type="project" value="UniProtKB-SubCell"/>
</dbReference>
<feature type="transmembrane region" description="Helical" evidence="8">
    <location>
        <begin position="145"/>
        <end position="164"/>
    </location>
</feature>
<dbReference type="InterPro" id="IPR011990">
    <property type="entry name" value="TPR-like_helical_dom_sf"/>
</dbReference>
<feature type="transmembrane region" description="Helical" evidence="8">
    <location>
        <begin position="176"/>
        <end position="198"/>
    </location>
</feature>
<dbReference type="NCBIfam" id="TIGR00756">
    <property type="entry name" value="PPR"/>
    <property type="match status" value="2"/>
</dbReference>
<evidence type="ECO:0000256" key="2">
    <source>
        <dbReference type="ARBA" id="ARBA00022692"/>
    </source>
</evidence>
<dbReference type="Gene3D" id="1.20.120.350">
    <property type="entry name" value="Voltage-gated potassium channels. Chain C"/>
    <property type="match status" value="1"/>
</dbReference>
<accession>A0A812TXN6</accession>
<dbReference type="EMBL" id="CAJNDS010002647">
    <property type="protein sequence ID" value="CAE7555982.1"/>
    <property type="molecule type" value="Genomic_DNA"/>
</dbReference>
<dbReference type="SUPFAM" id="SSF81324">
    <property type="entry name" value="Voltage-gated potassium channels"/>
    <property type="match status" value="1"/>
</dbReference>
<keyword evidence="2 8" id="KW-0812">Transmembrane</keyword>
<dbReference type="PROSITE" id="PS51375">
    <property type="entry name" value="PPR"/>
    <property type="match status" value="3"/>
</dbReference>
<protein>
    <recommendedName>
        <fullName evidence="9">Ion transport domain-containing protein</fullName>
    </recommendedName>
</protein>
<evidence type="ECO:0000256" key="6">
    <source>
        <dbReference type="PROSITE-ProRule" id="PRU00708"/>
    </source>
</evidence>
<keyword evidence="11" id="KW-1185">Reference proteome</keyword>
<dbReference type="Proteomes" id="UP000604046">
    <property type="component" value="Unassembled WGS sequence"/>
</dbReference>
<evidence type="ECO:0000313" key="10">
    <source>
        <dbReference type="EMBL" id="CAE7555982.1"/>
    </source>
</evidence>
<dbReference type="PANTHER" id="PTHR47447:SF17">
    <property type="entry name" value="OS12G0638900 PROTEIN"/>
    <property type="match status" value="1"/>
</dbReference>
<feature type="region of interest" description="Disordered" evidence="7">
    <location>
        <begin position="35"/>
        <end position="65"/>
    </location>
</feature>
<feature type="repeat" description="PPR" evidence="6">
    <location>
        <begin position="765"/>
        <end position="799"/>
    </location>
</feature>
<feature type="compositionally biased region" description="Low complexity" evidence="7">
    <location>
        <begin position="109"/>
        <end position="120"/>
    </location>
</feature>
<evidence type="ECO:0000256" key="4">
    <source>
        <dbReference type="ARBA" id="ARBA00022989"/>
    </source>
</evidence>
<reference evidence="10" key="1">
    <citation type="submission" date="2021-02" db="EMBL/GenBank/DDBJ databases">
        <authorList>
            <person name="Dougan E. K."/>
            <person name="Rhodes N."/>
            <person name="Thang M."/>
            <person name="Chan C."/>
        </authorList>
    </citation>
    <scope>NUCLEOTIDE SEQUENCE</scope>
</reference>
<organism evidence="10 11">
    <name type="scientific">Symbiodinium natans</name>
    <dbReference type="NCBI Taxonomy" id="878477"/>
    <lineage>
        <taxon>Eukaryota</taxon>
        <taxon>Sar</taxon>
        <taxon>Alveolata</taxon>
        <taxon>Dinophyceae</taxon>
        <taxon>Suessiales</taxon>
        <taxon>Symbiodiniaceae</taxon>
        <taxon>Symbiodinium</taxon>
    </lineage>
</organism>